<dbReference type="Gene3D" id="3.60.21.10">
    <property type="match status" value="1"/>
</dbReference>
<dbReference type="CDD" id="cd07379">
    <property type="entry name" value="MPP_239FB"/>
    <property type="match status" value="1"/>
</dbReference>
<dbReference type="InterPro" id="IPR029052">
    <property type="entry name" value="Metallo-depent_PP-like"/>
</dbReference>
<dbReference type="SUPFAM" id="SSF56300">
    <property type="entry name" value="Metallo-dependent phosphatases"/>
    <property type="match status" value="1"/>
</dbReference>
<name>A0A5C3R3A7_9AGAR</name>
<evidence type="ECO:0000259" key="1">
    <source>
        <dbReference type="Pfam" id="PF00149"/>
    </source>
</evidence>
<reference evidence="2 3" key="1">
    <citation type="journal article" date="2019" name="Nat. Ecol. Evol.">
        <title>Megaphylogeny resolves global patterns of mushroom evolution.</title>
        <authorList>
            <person name="Varga T."/>
            <person name="Krizsan K."/>
            <person name="Foldi C."/>
            <person name="Dima B."/>
            <person name="Sanchez-Garcia M."/>
            <person name="Sanchez-Ramirez S."/>
            <person name="Szollosi G.J."/>
            <person name="Szarkandi J.G."/>
            <person name="Papp V."/>
            <person name="Albert L."/>
            <person name="Andreopoulos W."/>
            <person name="Angelini C."/>
            <person name="Antonin V."/>
            <person name="Barry K.W."/>
            <person name="Bougher N.L."/>
            <person name="Buchanan P."/>
            <person name="Buyck B."/>
            <person name="Bense V."/>
            <person name="Catcheside P."/>
            <person name="Chovatia M."/>
            <person name="Cooper J."/>
            <person name="Damon W."/>
            <person name="Desjardin D."/>
            <person name="Finy P."/>
            <person name="Geml J."/>
            <person name="Haridas S."/>
            <person name="Hughes K."/>
            <person name="Justo A."/>
            <person name="Karasinski D."/>
            <person name="Kautmanova I."/>
            <person name="Kiss B."/>
            <person name="Kocsube S."/>
            <person name="Kotiranta H."/>
            <person name="LaButti K.M."/>
            <person name="Lechner B.E."/>
            <person name="Liimatainen K."/>
            <person name="Lipzen A."/>
            <person name="Lukacs Z."/>
            <person name="Mihaltcheva S."/>
            <person name="Morgado L.N."/>
            <person name="Niskanen T."/>
            <person name="Noordeloos M.E."/>
            <person name="Ohm R.A."/>
            <person name="Ortiz-Santana B."/>
            <person name="Ovrebo C."/>
            <person name="Racz N."/>
            <person name="Riley R."/>
            <person name="Savchenko A."/>
            <person name="Shiryaev A."/>
            <person name="Soop K."/>
            <person name="Spirin V."/>
            <person name="Szebenyi C."/>
            <person name="Tomsovsky M."/>
            <person name="Tulloss R.E."/>
            <person name="Uehling J."/>
            <person name="Grigoriev I.V."/>
            <person name="Vagvolgyi C."/>
            <person name="Papp T."/>
            <person name="Martin F.M."/>
            <person name="Miettinen O."/>
            <person name="Hibbett D.S."/>
            <person name="Nagy L.G."/>
        </authorList>
    </citation>
    <scope>NUCLEOTIDE SEQUENCE [LARGE SCALE GENOMIC DNA]</scope>
    <source>
        <strain evidence="2 3">CBS 309.79</strain>
    </source>
</reference>
<sequence>MSRSSELSCPTAVVHLEYDVADPPPRPEGKNSTRFICLSDTHSHTFPVPAGDVLLHSGDLTGTGTLEGFETTMEWLYSLPHKHKIIIAGNHDLSLHDEWYKQNFFRWSRGGHDKQAKLSRIMDLLEGRKAKKAGIVYLEDESYAFECNGRTWSVYGSPWTPYFYNWAFNYCRSGREEPGCSYKATDIVSKYPKTDILLTHGPPQGVLDRTLTQMNVGCELLAERLQDLRPKIHLFGHIHEAHGAQIHAWKGDEERGGVSDGPIPGAYPDDGSCPTAERTIFVNGANWPMGGGTRDDTGRRVGMGEGRFCPVIIDLFHESGEL</sequence>
<evidence type="ECO:0000313" key="2">
    <source>
        <dbReference type="EMBL" id="TFL07670.1"/>
    </source>
</evidence>
<dbReference type="Proteomes" id="UP000305067">
    <property type="component" value="Unassembled WGS sequence"/>
</dbReference>
<feature type="domain" description="Calcineurin-like phosphoesterase" evidence="1">
    <location>
        <begin position="49"/>
        <end position="240"/>
    </location>
</feature>
<dbReference type="AlphaFoldDB" id="A0A5C3R3A7"/>
<keyword evidence="3" id="KW-1185">Reference proteome</keyword>
<organism evidence="2 3">
    <name type="scientific">Pterulicium gracile</name>
    <dbReference type="NCBI Taxonomy" id="1884261"/>
    <lineage>
        <taxon>Eukaryota</taxon>
        <taxon>Fungi</taxon>
        <taxon>Dikarya</taxon>
        <taxon>Basidiomycota</taxon>
        <taxon>Agaricomycotina</taxon>
        <taxon>Agaricomycetes</taxon>
        <taxon>Agaricomycetidae</taxon>
        <taxon>Agaricales</taxon>
        <taxon>Pleurotineae</taxon>
        <taxon>Pterulaceae</taxon>
        <taxon>Pterulicium</taxon>
    </lineage>
</organism>
<protein>
    <submittedName>
        <fullName evidence="2">Metallo-dependent phosphatase-like protein</fullName>
    </submittedName>
</protein>
<proteinExistence type="predicted"/>
<dbReference type="OrthoDB" id="630188at2759"/>
<dbReference type="InterPro" id="IPR004843">
    <property type="entry name" value="Calcineurin-like_PHP"/>
</dbReference>
<gene>
    <name evidence="2" type="ORF">BDV98DRAFT_539630</name>
</gene>
<dbReference type="PANTHER" id="PTHR12905:SF0">
    <property type="entry name" value="CALCINEURIN-LIKE PHOSPHOESTERASE DOMAIN-CONTAINING PROTEIN"/>
    <property type="match status" value="1"/>
</dbReference>
<dbReference type="InterPro" id="IPR051693">
    <property type="entry name" value="UPF0046_metallophosphoest"/>
</dbReference>
<dbReference type="EMBL" id="ML178814">
    <property type="protein sequence ID" value="TFL07670.1"/>
    <property type="molecule type" value="Genomic_DNA"/>
</dbReference>
<dbReference type="Pfam" id="PF00149">
    <property type="entry name" value="Metallophos"/>
    <property type="match status" value="1"/>
</dbReference>
<dbReference type="GO" id="GO:0016787">
    <property type="term" value="F:hydrolase activity"/>
    <property type="evidence" value="ECO:0007669"/>
    <property type="project" value="InterPro"/>
</dbReference>
<accession>A0A5C3R3A7</accession>
<evidence type="ECO:0000313" key="3">
    <source>
        <dbReference type="Proteomes" id="UP000305067"/>
    </source>
</evidence>
<dbReference type="PANTHER" id="PTHR12905">
    <property type="entry name" value="METALLOPHOSPHOESTERASE"/>
    <property type="match status" value="1"/>
</dbReference>